<evidence type="ECO:0000256" key="1">
    <source>
        <dbReference type="SAM" id="MobiDB-lite"/>
    </source>
</evidence>
<reference evidence="6" key="3">
    <citation type="journal article" date="2019" name="Int. J. Syst. Evol. Microbiol.">
        <title>The Global Catalogue of Microorganisms (GCM) 10K type strain sequencing project: providing services to taxonomists for standard genome sequencing and annotation.</title>
        <authorList>
            <consortium name="The Broad Institute Genomics Platform"/>
            <consortium name="The Broad Institute Genome Sequencing Center for Infectious Disease"/>
            <person name="Wu L."/>
            <person name="Ma J."/>
        </authorList>
    </citation>
    <scope>NUCLEOTIDE SEQUENCE [LARGE SCALE GENOMIC DNA]</scope>
    <source>
        <strain evidence="6">JCM 10664</strain>
    </source>
</reference>
<keyword evidence="2" id="KW-0472">Membrane</keyword>
<evidence type="ECO:0000313" key="5">
    <source>
        <dbReference type="Proteomes" id="UP000597989"/>
    </source>
</evidence>
<evidence type="ECO:0000256" key="2">
    <source>
        <dbReference type="SAM" id="Phobius"/>
    </source>
</evidence>
<dbReference type="Proteomes" id="UP001500220">
    <property type="component" value="Unassembled WGS sequence"/>
</dbReference>
<reference evidence="4 5" key="2">
    <citation type="journal article" date="2014" name="Int. J. Syst. Evol. Microbiol.">
        <title>Complete genome sequence of Corynebacterium casei LMG S-19264T (=DSM 44701T), isolated from a smear-ripened cheese.</title>
        <authorList>
            <consortium name="US DOE Joint Genome Institute (JGI-PGF)"/>
            <person name="Walter F."/>
            <person name="Albersmeier A."/>
            <person name="Kalinowski J."/>
            <person name="Ruckert C."/>
        </authorList>
    </citation>
    <scope>NUCLEOTIDE SEQUENCE [LARGE SCALE GENOMIC DNA]</scope>
    <source>
        <strain evidence="4 5">CGMCC 4.7206</strain>
    </source>
</reference>
<keyword evidence="2" id="KW-0812">Transmembrane</keyword>
<protein>
    <submittedName>
        <fullName evidence="4">Uncharacterized protein</fullName>
    </submittedName>
</protein>
<evidence type="ECO:0000313" key="6">
    <source>
        <dbReference type="Proteomes" id="UP001500220"/>
    </source>
</evidence>
<feature type="region of interest" description="Disordered" evidence="1">
    <location>
        <begin position="1"/>
        <end position="45"/>
    </location>
</feature>
<dbReference type="EMBL" id="BMMT01000001">
    <property type="protein sequence ID" value="GGI71047.1"/>
    <property type="molecule type" value="Genomic_DNA"/>
</dbReference>
<accession>A0A917JLI6</accession>
<sequence length="130" mass="13515">MGTPPAASPHPPRTRRLPEAGDQPRPQSGGRHALHPPKPPTRIGTTARTLTGALAAGSLVFAVGLVVVQFWTISLGQQGPGVAAVISQLVTALAAVALQTVADRRRDAVGGAATLAAFALVIGSLWFWWW</sequence>
<comment type="caution">
    <text evidence="4">The sequence shown here is derived from an EMBL/GenBank/DDBJ whole genome shotgun (WGS) entry which is preliminary data.</text>
</comment>
<dbReference type="EMBL" id="BAAAHC010000024">
    <property type="protein sequence ID" value="GAA0538138.1"/>
    <property type="molecule type" value="Genomic_DNA"/>
</dbReference>
<dbReference type="AlphaFoldDB" id="A0A917JLI6"/>
<feature type="transmembrane region" description="Helical" evidence="2">
    <location>
        <begin position="108"/>
        <end position="129"/>
    </location>
</feature>
<evidence type="ECO:0000313" key="3">
    <source>
        <dbReference type="EMBL" id="GAA0538138.1"/>
    </source>
</evidence>
<keyword evidence="2" id="KW-1133">Transmembrane helix</keyword>
<feature type="transmembrane region" description="Helical" evidence="2">
    <location>
        <begin position="79"/>
        <end position="101"/>
    </location>
</feature>
<proteinExistence type="predicted"/>
<reference evidence="4" key="4">
    <citation type="submission" date="2020-09" db="EMBL/GenBank/DDBJ databases">
        <authorList>
            <person name="Sun Q."/>
            <person name="Zhou Y."/>
        </authorList>
    </citation>
    <scope>NUCLEOTIDE SEQUENCE</scope>
    <source>
        <strain evidence="4">CGMCC 4.7206</strain>
    </source>
</reference>
<gene>
    <name evidence="3" type="ORF">GCM10009545_45980</name>
    <name evidence="4" type="ORF">GCM10011581_05060</name>
</gene>
<reference evidence="3" key="5">
    <citation type="submission" date="2023-12" db="EMBL/GenBank/DDBJ databases">
        <authorList>
            <person name="Sun Q."/>
            <person name="Inoue M."/>
        </authorList>
    </citation>
    <scope>NUCLEOTIDE SEQUENCE</scope>
    <source>
        <strain evidence="3">JCM 10664</strain>
    </source>
</reference>
<name>A0A917JLI6_9PSEU</name>
<reference evidence="3" key="1">
    <citation type="journal article" date="2014" name="Int. J. Syst. Evol. Microbiol.">
        <title>Complete genome of a new Firmicutes species belonging to the dominant human colonic microbiota ('Ruminococcus bicirculans') reveals two chromosomes and a selective capacity to utilize plant glucans.</title>
        <authorList>
            <consortium name="NISC Comparative Sequencing Program"/>
            <person name="Wegmann U."/>
            <person name="Louis P."/>
            <person name="Goesmann A."/>
            <person name="Henrissat B."/>
            <person name="Duncan S.H."/>
            <person name="Flint H.J."/>
        </authorList>
    </citation>
    <scope>NUCLEOTIDE SEQUENCE</scope>
    <source>
        <strain evidence="3">JCM 10664</strain>
    </source>
</reference>
<organism evidence="4 5">
    <name type="scientific">Saccharopolyspora thermophila</name>
    <dbReference type="NCBI Taxonomy" id="89367"/>
    <lineage>
        <taxon>Bacteria</taxon>
        <taxon>Bacillati</taxon>
        <taxon>Actinomycetota</taxon>
        <taxon>Actinomycetes</taxon>
        <taxon>Pseudonocardiales</taxon>
        <taxon>Pseudonocardiaceae</taxon>
        <taxon>Saccharopolyspora</taxon>
    </lineage>
</organism>
<keyword evidence="6" id="KW-1185">Reference proteome</keyword>
<feature type="transmembrane region" description="Helical" evidence="2">
    <location>
        <begin position="50"/>
        <end position="73"/>
    </location>
</feature>
<feature type="compositionally biased region" description="Pro residues" evidence="1">
    <location>
        <begin position="1"/>
        <end position="11"/>
    </location>
</feature>
<dbReference type="Proteomes" id="UP000597989">
    <property type="component" value="Unassembled WGS sequence"/>
</dbReference>
<evidence type="ECO:0000313" key="4">
    <source>
        <dbReference type="EMBL" id="GGI71047.1"/>
    </source>
</evidence>